<dbReference type="EMBL" id="UINC01097653">
    <property type="protein sequence ID" value="SVC55544.1"/>
    <property type="molecule type" value="Genomic_DNA"/>
</dbReference>
<name>A0A382N2Y6_9ZZZZ</name>
<gene>
    <name evidence="1" type="ORF">METZ01_LOCUS308398</name>
</gene>
<accession>A0A382N2Y6</accession>
<reference evidence="1" key="1">
    <citation type="submission" date="2018-05" db="EMBL/GenBank/DDBJ databases">
        <authorList>
            <person name="Lanie J.A."/>
            <person name="Ng W.-L."/>
            <person name="Kazmierczak K.M."/>
            <person name="Andrzejewski T.M."/>
            <person name="Davidsen T.M."/>
            <person name="Wayne K.J."/>
            <person name="Tettelin H."/>
            <person name="Glass J.I."/>
            <person name="Rusch D."/>
            <person name="Podicherti R."/>
            <person name="Tsui H.-C.T."/>
            <person name="Winkler M.E."/>
        </authorList>
    </citation>
    <scope>NUCLEOTIDE SEQUENCE</scope>
</reference>
<organism evidence="1">
    <name type="scientific">marine metagenome</name>
    <dbReference type="NCBI Taxonomy" id="408172"/>
    <lineage>
        <taxon>unclassified sequences</taxon>
        <taxon>metagenomes</taxon>
        <taxon>ecological metagenomes</taxon>
    </lineage>
</organism>
<proteinExistence type="predicted"/>
<evidence type="ECO:0000313" key="1">
    <source>
        <dbReference type="EMBL" id="SVC55544.1"/>
    </source>
</evidence>
<sequence>MCTSSDISNGSVTPLNHLMDTIDQMNLQKALII</sequence>
<protein>
    <submittedName>
        <fullName evidence="1">Uncharacterized protein</fullName>
    </submittedName>
</protein>
<feature type="non-terminal residue" evidence="1">
    <location>
        <position position="33"/>
    </location>
</feature>
<dbReference type="AlphaFoldDB" id="A0A382N2Y6"/>